<feature type="transmembrane region" description="Helical" evidence="1">
    <location>
        <begin position="5"/>
        <end position="22"/>
    </location>
</feature>
<evidence type="ECO:0000256" key="1">
    <source>
        <dbReference type="SAM" id="Phobius"/>
    </source>
</evidence>
<reference evidence="4 5" key="2">
    <citation type="submission" date="2019-06" db="EMBL/GenBank/DDBJ databases">
        <title>Co-occurence of chitin degradation, pigmentation and bioactivity in marine Pseudoalteromonas.</title>
        <authorList>
            <person name="Sonnenschein E.C."/>
            <person name="Bech P.K."/>
        </authorList>
    </citation>
    <scope>NUCLEOTIDE SEQUENCE [LARGE SCALE GENOMIC DNA]</scope>
    <source>
        <strain evidence="5">S2231</strain>
        <strain evidence="4">S2233</strain>
    </source>
</reference>
<feature type="transmembrane region" description="Helical" evidence="1">
    <location>
        <begin position="56"/>
        <end position="77"/>
    </location>
</feature>
<keyword evidence="1" id="KW-1133">Transmembrane helix</keyword>
<protein>
    <submittedName>
        <fullName evidence="3">Uncharacterized protein</fullName>
    </submittedName>
</protein>
<reference evidence="3" key="3">
    <citation type="submission" date="2019-09" db="EMBL/GenBank/DDBJ databases">
        <title>Co-occurence of chitin degradation, pigmentation and bioactivity in marine Pseudoalteromonas.</title>
        <authorList>
            <person name="Sonnenschein E.C."/>
            <person name="Bech P.K."/>
        </authorList>
    </citation>
    <scope>NUCLEOTIDE SEQUENCE</scope>
    <source>
        <strain evidence="3">S2231</strain>
        <strain evidence="2">S2233</strain>
    </source>
</reference>
<gene>
    <name evidence="3" type="ORF">CWB96_03755</name>
    <name evidence="2" type="ORF">CWB97_05255</name>
</gene>
<keyword evidence="1" id="KW-0472">Membrane</keyword>
<name>A0A5S3XSV6_9GAMM</name>
<proteinExistence type="predicted"/>
<accession>A0A5S3XSV6</accession>
<reference evidence="3 5" key="1">
    <citation type="submission" date="2017-12" db="EMBL/GenBank/DDBJ databases">
        <authorList>
            <person name="Paulsen S."/>
            <person name="Gram L.K."/>
        </authorList>
    </citation>
    <scope>NUCLEOTIDE SEQUENCE [LARGE SCALE GENOMIC DNA]</scope>
    <source>
        <strain evidence="3 5">S2231</strain>
        <strain evidence="2">S2233</strain>
    </source>
</reference>
<organism evidence="3 5">
    <name type="scientific">Pseudoalteromonas citrea</name>
    <dbReference type="NCBI Taxonomy" id="43655"/>
    <lineage>
        <taxon>Bacteria</taxon>
        <taxon>Pseudomonadati</taxon>
        <taxon>Pseudomonadota</taxon>
        <taxon>Gammaproteobacteria</taxon>
        <taxon>Alteromonadales</taxon>
        <taxon>Pseudoalteromonadaceae</taxon>
        <taxon>Pseudoalteromonas</taxon>
    </lineage>
</organism>
<dbReference type="EMBL" id="PNCL01000016">
    <property type="protein sequence ID" value="TMP61411.1"/>
    <property type="molecule type" value="Genomic_DNA"/>
</dbReference>
<comment type="caution">
    <text evidence="3">The sequence shown here is derived from an EMBL/GenBank/DDBJ whole genome shotgun (WGS) entry which is preliminary data.</text>
</comment>
<keyword evidence="1" id="KW-0812">Transmembrane</keyword>
<dbReference type="AlphaFoldDB" id="A0A5S3XSV6"/>
<feature type="transmembrane region" description="Helical" evidence="1">
    <location>
        <begin position="28"/>
        <end position="44"/>
    </location>
</feature>
<feature type="transmembrane region" description="Helical" evidence="1">
    <location>
        <begin position="127"/>
        <end position="149"/>
    </location>
</feature>
<dbReference type="Proteomes" id="UP000307706">
    <property type="component" value="Unassembled WGS sequence"/>
</dbReference>
<dbReference type="Proteomes" id="UP000305730">
    <property type="component" value="Unassembled WGS sequence"/>
</dbReference>
<dbReference type="OrthoDB" id="6289764at2"/>
<dbReference type="RefSeq" id="WP_138595507.1">
    <property type="nucleotide sequence ID" value="NZ_PNCK01000018.1"/>
</dbReference>
<evidence type="ECO:0000313" key="2">
    <source>
        <dbReference type="EMBL" id="TMP45208.1"/>
    </source>
</evidence>
<feature type="transmembrane region" description="Helical" evidence="1">
    <location>
        <begin position="169"/>
        <end position="186"/>
    </location>
</feature>
<dbReference type="EMBL" id="PNCK01000018">
    <property type="protein sequence ID" value="TMP45208.1"/>
    <property type="molecule type" value="Genomic_DNA"/>
</dbReference>
<evidence type="ECO:0000313" key="3">
    <source>
        <dbReference type="EMBL" id="TMP61411.1"/>
    </source>
</evidence>
<evidence type="ECO:0000313" key="4">
    <source>
        <dbReference type="Proteomes" id="UP000305730"/>
    </source>
</evidence>
<keyword evidence="4" id="KW-1185">Reference proteome</keyword>
<feature type="transmembrane region" description="Helical" evidence="1">
    <location>
        <begin position="83"/>
        <end position="106"/>
    </location>
</feature>
<sequence length="199" mass="22695">MKPSNLILFSIASMAFFYIQLWDVSLTTPLHLSLLGACTVYGIYIKNINMSHIAGFIFTLTALPTIIFETGLINHIIVNMSKVLQGLIIYGTQLFFSLATISILIFRVQVSRHLSKSKNIELTNFDGVFHWIYIYISILYLSSMVEYFIKSHFNMNSWTLIYDNFEGLVYIAWALNCGALLTMMITSQKSDTRTEKTTA</sequence>
<evidence type="ECO:0000313" key="5">
    <source>
        <dbReference type="Proteomes" id="UP000307706"/>
    </source>
</evidence>